<evidence type="ECO:0000256" key="2">
    <source>
        <dbReference type="ARBA" id="ARBA00022741"/>
    </source>
</evidence>
<dbReference type="InterPro" id="IPR003593">
    <property type="entry name" value="AAA+_ATPase"/>
</dbReference>
<dbReference type="GO" id="GO:0016887">
    <property type="term" value="F:ATP hydrolysis activity"/>
    <property type="evidence" value="ECO:0007669"/>
    <property type="project" value="InterPro"/>
</dbReference>
<feature type="domain" description="ABC transporter" evidence="5">
    <location>
        <begin position="78"/>
        <end position="318"/>
    </location>
</feature>
<dbReference type="InterPro" id="IPR032823">
    <property type="entry name" value="BCA_ABC_TP_C"/>
</dbReference>
<dbReference type="CDD" id="cd03219">
    <property type="entry name" value="ABC_Mj1267_LivG_branched"/>
    <property type="match status" value="1"/>
</dbReference>
<dbReference type="AlphaFoldDB" id="A0A6B1DS22"/>
<evidence type="ECO:0000256" key="4">
    <source>
        <dbReference type="SAM" id="MobiDB-lite"/>
    </source>
</evidence>
<dbReference type="Gene3D" id="3.40.50.300">
    <property type="entry name" value="P-loop containing nucleotide triphosphate hydrolases"/>
    <property type="match status" value="1"/>
</dbReference>
<evidence type="ECO:0000256" key="1">
    <source>
        <dbReference type="ARBA" id="ARBA00022448"/>
    </source>
</evidence>
<feature type="region of interest" description="Disordered" evidence="4">
    <location>
        <begin position="27"/>
        <end position="65"/>
    </location>
</feature>
<evidence type="ECO:0000259" key="5">
    <source>
        <dbReference type="PROSITE" id="PS50893"/>
    </source>
</evidence>
<keyword evidence="3 6" id="KW-0067">ATP-binding</keyword>
<dbReference type="Pfam" id="PF00005">
    <property type="entry name" value="ABC_tran"/>
    <property type="match status" value="1"/>
</dbReference>
<dbReference type="EMBL" id="VXPY01000015">
    <property type="protein sequence ID" value="MYD89264.1"/>
    <property type="molecule type" value="Genomic_DNA"/>
</dbReference>
<dbReference type="InterPro" id="IPR017871">
    <property type="entry name" value="ABC_transporter-like_CS"/>
</dbReference>
<organism evidence="6">
    <name type="scientific">Caldilineaceae bacterium SB0662_bin_9</name>
    <dbReference type="NCBI Taxonomy" id="2605258"/>
    <lineage>
        <taxon>Bacteria</taxon>
        <taxon>Bacillati</taxon>
        <taxon>Chloroflexota</taxon>
        <taxon>Caldilineae</taxon>
        <taxon>Caldilineales</taxon>
        <taxon>Caldilineaceae</taxon>
    </lineage>
</organism>
<evidence type="ECO:0000256" key="3">
    <source>
        <dbReference type="ARBA" id="ARBA00022840"/>
    </source>
</evidence>
<dbReference type="GO" id="GO:0005886">
    <property type="term" value="C:plasma membrane"/>
    <property type="evidence" value="ECO:0007669"/>
    <property type="project" value="TreeGrafter"/>
</dbReference>
<keyword evidence="1" id="KW-0813">Transport</keyword>
<reference evidence="6" key="1">
    <citation type="submission" date="2019-09" db="EMBL/GenBank/DDBJ databases">
        <title>Characterisation of the sponge microbiome using genome-centric metagenomics.</title>
        <authorList>
            <person name="Engelberts J.P."/>
            <person name="Robbins S.J."/>
            <person name="De Goeij J.M."/>
            <person name="Aranda M."/>
            <person name="Bell S.C."/>
            <person name="Webster N.S."/>
        </authorList>
    </citation>
    <scope>NUCLEOTIDE SEQUENCE</scope>
    <source>
        <strain evidence="6">SB0662_bin_9</strain>
    </source>
</reference>
<dbReference type="PROSITE" id="PS00211">
    <property type="entry name" value="ABC_TRANSPORTER_1"/>
    <property type="match status" value="1"/>
</dbReference>
<dbReference type="SUPFAM" id="SSF52540">
    <property type="entry name" value="P-loop containing nucleoside triphosphate hydrolases"/>
    <property type="match status" value="1"/>
</dbReference>
<proteinExistence type="predicted"/>
<dbReference type="InterPro" id="IPR027417">
    <property type="entry name" value="P-loop_NTPase"/>
</dbReference>
<dbReference type="InterPro" id="IPR003439">
    <property type="entry name" value="ABC_transporter-like_ATP-bd"/>
</dbReference>
<gene>
    <name evidence="6" type="ORF">F4Y08_02840</name>
</gene>
<dbReference type="FunFam" id="3.40.50.300:FF:000421">
    <property type="entry name" value="Branched-chain amino acid ABC transporter ATP-binding protein"/>
    <property type="match status" value="1"/>
</dbReference>
<dbReference type="PANTHER" id="PTHR45772:SF9">
    <property type="entry name" value="CONSERVED COMPONENT OF ABC TRANSPORTER FOR NATURAL AMINO ACIDS"/>
    <property type="match status" value="1"/>
</dbReference>
<feature type="compositionally biased region" description="Basic residues" evidence="4">
    <location>
        <begin position="41"/>
        <end position="56"/>
    </location>
</feature>
<dbReference type="PROSITE" id="PS50893">
    <property type="entry name" value="ABC_TRANSPORTER_2"/>
    <property type="match status" value="1"/>
</dbReference>
<keyword evidence="2" id="KW-0547">Nucleotide-binding</keyword>
<dbReference type="PANTHER" id="PTHR45772">
    <property type="entry name" value="CONSERVED COMPONENT OF ABC TRANSPORTER FOR NATURAL AMINO ACIDS-RELATED"/>
    <property type="match status" value="1"/>
</dbReference>
<protein>
    <submittedName>
        <fullName evidence="6">ABC transporter ATP-binding protein</fullName>
    </submittedName>
</protein>
<comment type="caution">
    <text evidence="6">The sequence shown here is derived from an EMBL/GenBank/DDBJ whole genome shotgun (WGS) entry which is preliminary data.</text>
</comment>
<name>A0A6B1DS22_9CHLR</name>
<evidence type="ECO:0000313" key="6">
    <source>
        <dbReference type="EMBL" id="MYD89264.1"/>
    </source>
</evidence>
<dbReference type="Pfam" id="PF12399">
    <property type="entry name" value="BCA_ABC_TP_C"/>
    <property type="match status" value="1"/>
</dbReference>
<accession>A0A6B1DS22</accession>
<dbReference type="SMART" id="SM00382">
    <property type="entry name" value="AAA"/>
    <property type="match status" value="1"/>
</dbReference>
<sequence>MGSAPGRGGHLCAADCGLGPVVRYSSAGPGHSDGTAGPLPSRRHSRHIRPRRRYLHRSPVGPYPATVRSVTDGSRPLLEGRGLTKRFGGLTAVNRVDFAVQPGEIVGLIGPNGSGKTTLFDCLSRLERIDGGRVLFKGTDITRASPHRVARMGLSRTFQVIRVYRKMKVLDNMLVSRRWSGDLYLRVMRPSSSEMVRRARELLEFLRIAPLADEPAGHLSGGQRRLLEIGMALMPDPDILLLDEATSGVNPTLIETIKDHIRTLNDQGKAFLLIEHNINFIADLCTRVYALNHGETMAEGTPREIMENEAVIDAYFGA</sequence>
<dbReference type="InterPro" id="IPR051120">
    <property type="entry name" value="ABC_AA/LPS_Transport"/>
</dbReference>
<dbReference type="GO" id="GO:0005524">
    <property type="term" value="F:ATP binding"/>
    <property type="evidence" value="ECO:0007669"/>
    <property type="project" value="UniProtKB-KW"/>
</dbReference>